<dbReference type="Gene3D" id="3.40.190.10">
    <property type="entry name" value="Periplasmic binding protein-like II"/>
    <property type="match status" value="2"/>
</dbReference>
<dbReference type="RefSeq" id="WP_124028519.1">
    <property type="nucleotide sequence ID" value="NZ_JBHRSN010000007.1"/>
</dbReference>
<gene>
    <name evidence="6" type="ORF">DRW07_13840</name>
</gene>
<comment type="caution">
    <text evidence="6">The sequence shown here is derived from an EMBL/GenBank/DDBJ whole genome shotgun (WGS) entry which is preliminary data.</text>
</comment>
<dbReference type="InterPro" id="IPR000847">
    <property type="entry name" value="LysR_HTH_N"/>
</dbReference>
<dbReference type="InterPro" id="IPR037402">
    <property type="entry name" value="YidZ_PBP2"/>
</dbReference>
<evidence type="ECO:0000256" key="2">
    <source>
        <dbReference type="ARBA" id="ARBA00023015"/>
    </source>
</evidence>
<protein>
    <submittedName>
        <fullName evidence="6">LysR family transcriptional regulator</fullName>
    </submittedName>
</protein>
<name>A0A3N5Z9G7_9ALTE</name>
<dbReference type="PRINTS" id="PR00039">
    <property type="entry name" value="HTHLYSR"/>
</dbReference>
<organism evidence="6 7">
    <name type="scientific">Alteromonas sediminis</name>
    <dbReference type="NCBI Taxonomy" id="2259342"/>
    <lineage>
        <taxon>Bacteria</taxon>
        <taxon>Pseudomonadati</taxon>
        <taxon>Pseudomonadota</taxon>
        <taxon>Gammaproteobacteria</taxon>
        <taxon>Alteromonadales</taxon>
        <taxon>Alteromonadaceae</taxon>
        <taxon>Alteromonas/Salinimonas group</taxon>
        <taxon>Alteromonas</taxon>
    </lineage>
</organism>
<proteinExistence type="inferred from homology"/>
<dbReference type="CDD" id="cd08417">
    <property type="entry name" value="PBP2_Nitroaromatics_like"/>
    <property type="match status" value="1"/>
</dbReference>
<dbReference type="Gene3D" id="1.10.10.10">
    <property type="entry name" value="Winged helix-like DNA-binding domain superfamily/Winged helix DNA-binding domain"/>
    <property type="match status" value="1"/>
</dbReference>
<keyword evidence="3" id="KW-0238">DNA-binding</keyword>
<dbReference type="InterPro" id="IPR036388">
    <property type="entry name" value="WH-like_DNA-bd_sf"/>
</dbReference>
<evidence type="ECO:0000256" key="4">
    <source>
        <dbReference type="ARBA" id="ARBA00023163"/>
    </source>
</evidence>
<feature type="domain" description="HTH lysR-type" evidence="5">
    <location>
        <begin position="9"/>
        <end position="66"/>
    </location>
</feature>
<keyword evidence="2" id="KW-0805">Transcription regulation</keyword>
<dbReference type="GO" id="GO:0003677">
    <property type="term" value="F:DNA binding"/>
    <property type="evidence" value="ECO:0007669"/>
    <property type="project" value="UniProtKB-KW"/>
</dbReference>
<dbReference type="SUPFAM" id="SSF46785">
    <property type="entry name" value="Winged helix' DNA-binding domain"/>
    <property type="match status" value="1"/>
</dbReference>
<reference evidence="6 7" key="1">
    <citation type="submission" date="2018-11" db="EMBL/GenBank/DDBJ databases">
        <authorList>
            <person name="Ye M.-Q."/>
            <person name="Du Z.-J."/>
        </authorList>
    </citation>
    <scope>NUCLEOTIDE SEQUENCE [LARGE SCALE GENOMIC DNA]</scope>
    <source>
        <strain evidence="6 7">U0105</strain>
    </source>
</reference>
<sequence>MDARQWQQLDLNLLRLFVVLNEEQNLSRAAERLHITPSAVSHALKRLRSHFNDDLFERHGTKMRPTPFCKRVYPLVGKHLEALFEALKQASVFEPSNSELTVRIAMPDALEQIVLPDLVSHLSNKVQQLRVDSVVLQRAEMESALLAGDIDFALDVERPIGQPVSHCPVLEDSFCVLGWEQLHPETLTLETYLVANHIGVSRRPQGATVEDLALRQAGLDRQTVMRCQTYQAAIALVHQGVGVLTLPMRLATSLAITKGLSIHPMPIHLPALMTHLYWHTNALQDSAMQWVHQALLARFSAVSTLVQ</sequence>
<keyword evidence="4" id="KW-0804">Transcription</keyword>
<dbReference type="InterPro" id="IPR036390">
    <property type="entry name" value="WH_DNA-bd_sf"/>
</dbReference>
<dbReference type="GO" id="GO:0003700">
    <property type="term" value="F:DNA-binding transcription factor activity"/>
    <property type="evidence" value="ECO:0007669"/>
    <property type="project" value="InterPro"/>
</dbReference>
<dbReference type="EMBL" id="RPOK01000004">
    <property type="protein sequence ID" value="RPJ65888.1"/>
    <property type="molecule type" value="Genomic_DNA"/>
</dbReference>
<dbReference type="OrthoDB" id="8720143at2"/>
<dbReference type="InterPro" id="IPR005119">
    <property type="entry name" value="LysR_subst-bd"/>
</dbReference>
<evidence type="ECO:0000256" key="3">
    <source>
        <dbReference type="ARBA" id="ARBA00023125"/>
    </source>
</evidence>
<evidence type="ECO:0000256" key="1">
    <source>
        <dbReference type="ARBA" id="ARBA00009437"/>
    </source>
</evidence>
<keyword evidence="7" id="KW-1185">Reference proteome</keyword>
<dbReference type="Pfam" id="PF00126">
    <property type="entry name" value="HTH_1"/>
    <property type="match status" value="1"/>
</dbReference>
<dbReference type="PANTHER" id="PTHR30118">
    <property type="entry name" value="HTH-TYPE TRANSCRIPTIONAL REGULATOR LEUO-RELATED"/>
    <property type="match status" value="1"/>
</dbReference>
<evidence type="ECO:0000313" key="7">
    <source>
        <dbReference type="Proteomes" id="UP000275281"/>
    </source>
</evidence>
<dbReference type="Pfam" id="PF03466">
    <property type="entry name" value="LysR_substrate"/>
    <property type="match status" value="1"/>
</dbReference>
<dbReference type="PROSITE" id="PS50931">
    <property type="entry name" value="HTH_LYSR"/>
    <property type="match status" value="1"/>
</dbReference>
<dbReference type="Proteomes" id="UP000275281">
    <property type="component" value="Unassembled WGS sequence"/>
</dbReference>
<dbReference type="InterPro" id="IPR050389">
    <property type="entry name" value="LysR-type_TF"/>
</dbReference>
<evidence type="ECO:0000313" key="6">
    <source>
        <dbReference type="EMBL" id="RPJ65888.1"/>
    </source>
</evidence>
<comment type="similarity">
    <text evidence="1">Belongs to the LysR transcriptional regulatory family.</text>
</comment>
<evidence type="ECO:0000259" key="5">
    <source>
        <dbReference type="PROSITE" id="PS50931"/>
    </source>
</evidence>
<accession>A0A3N5Z9G7</accession>
<dbReference type="PANTHER" id="PTHR30118:SF15">
    <property type="entry name" value="TRANSCRIPTIONAL REGULATORY PROTEIN"/>
    <property type="match status" value="1"/>
</dbReference>
<dbReference type="SUPFAM" id="SSF53850">
    <property type="entry name" value="Periplasmic binding protein-like II"/>
    <property type="match status" value="1"/>
</dbReference>
<dbReference type="AlphaFoldDB" id="A0A3N5Z9G7"/>